<evidence type="ECO:0000256" key="1">
    <source>
        <dbReference type="ARBA" id="ARBA00009991"/>
    </source>
</evidence>
<dbReference type="EMBL" id="MU003702">
    <property type="protein sequence ID" value="KAF2808685.1"/>
    <property type="molecule type" value="Genomic_DNA"/>
</dbReference>
<reference evidence="7 9" key="1">
    <citation type="journal article" date="2020" name="Stud. Mycol.">
        <title>101 Dothideomycetes genomes: a test case for predicting lifestyles and emergence of pathogens.</title>
        <authorList>
            <person name="Haridas S."/>
            <person name="Albert R."/>
            <person name="Binder M."/>
            <person name="Bloem J."/>
            <person name="Labutti K."/>
            <person name="Salamov A."/>
            <person name="Andreopoulos B."/>
            <person name="Baker S."/>
            <person name="Barry K."/>
            <person name="Bills G."/>
            <person name="Bluhm B."/>
            <person name="Cannon C."/>
            <person name="Castanera R."/>
            <person name="Culley D."/>
            <person name="Daum C."/>
            <person name="Ezra D."/>
            <person name="Gonzalez J."/>
            <person name="Henrissat B."/>
            <person name="Kuo A."/>
            <person name="Liang C."/>
            <person name="Lipzen A."/>
            <person name="Lutzoni F."/>
            <person name="Magnuson J."/>
            <person name="Mondo S."/>
            <person name="Nolan M."/>
            <person name="Ohm R."/>
            <person name="Pangilinan J."/>
            <person name="Park H.-J."/>
            <person name="Ramirez L."/>
            <person name="Alfaro M."/>
            <person name="Sun H."/>
            <person name="Tritt A."/>
            <person name="Yoshinaga Y."/>
            <person name="Zwiers L.-H."/>
            <person name="Turgeon B."/>
            <person name="Goodwin S."/>
            <person name="Spatafora J."/>
            <person name="Crous P."/>
            <person name="Grigoriev I."/>
        </authorList>
    </citation>
    <scope>NUCLEOTIDE SEQUENCE</scope>
    <source>
        <strain evidence="7 9">CBS 304.34</strain>
    </source>
</reference>
<evidence type="ECO:0000256" key="3">
    <source>
        <dbReference type="ARBA" id="ARBA00022679"/>
    </source>
</evidence>
<evidence type="ECO:0000256" key="4">
    <source>
        <dbReference type="ARBA" id="ARBA00023315"/>
    </source>
</evidence>
<dbReference type="InterPro" id="IPR007472">
    <property type="entry name" value="N-end_Aminoacyl_Trfase_C"/>
</dbReference>
<evidence type="ECO:0000259" key="6">
    <source>
        <dbReference type="Pfam" id="PF04377"/>
    </source>
</evidence>
<reference evidence="9" key="2">
    <citation type="submission" date="2020-04" db="EMBL/GenBank/DDBJ databases">
        <authorList>
            <consortium name="NCBI Genome Project"/>
        </authorList>
    </citation>
    <scope>NUCLEOTIDE SEQUENCE</scope>
    <source>
        <strain evidence="9">CBS 304.34</strain>
    </source>
</reference>
<keyword evidence="4" id="KW-0012">Acyltransferase</keyword>
<organism evidence="7">
    <name type="scientific">Mytilinidion resinicola</name>
    <dbReference type="NCBI Taxonomy" id="574789"/>
    <lineage>
        <taxon>Eukaryota</taxon>
        <taxon>Fungi</taxon>
        <taxon>Dikarya</taxon>
        <taxon>Ascomycota</taxon>
        <taxon>Pezizomycotina</taxon>
        <taxon>Dothideomycetes</taxon>
        <taxon>Pleosporomycetidae</taxon>
        <taxon>Mytilinidiales</taxon>
        <taxon>Mytilinidiaceae</taxon>
        <taxon>Mytilinidion</taxon>
    </lineage>
</organism>
<keyword evidence="8" id="KW-1185">Reference proteome</keyword>
<name>A0A6A6YL33_9PEZI</name>
<dbReference type="PANTHER" id="PTHR21367:SF1">
    <property type="entry name" value="ARGINYL-TRNA--PROTEIN TRANSFERASE 1"/>
    <property type="match status" value="1"/>
</dbReference>
<feature type="domain" description="N-end aminoacyl transferase N-terminal" evidence="5">
    <location>
        <begin position="23"/>
        <end position="100"/>
    </location>
</feature>
<evidence type="ECO:0000256" key="2">
    <source>
        <dbReference type="ARBA" id="ARBA00012025"/>
    </source>
</evidence>
<dbReference type="InterPro" id="IPR016181">
    <property type="entry name" value="Acyl_CoA_acyltransferase"/>
</dbReference>
<keyword evidence="3" id="KW-0808">Transferase</keyword>
<dbReference type="OrthoDB" id="74183at2759"/>
<dbReference type="GO" id="GO:0004057">
    <property type="term" value="F:arginyl-tRNA--protein transferase activity"/>
    <property type="evidence" value="ECO:0007669"/>
    <property type="project" value="UniProtKB-EC"/>
</dbReference>
<accession>A0A6A6YL33</accession>
<dbReference type="Pfam" id="PF04377">
    <property type="entry name" value="ATE_C"/>
    <property type="match status" value="1"/>
</dbReference>
<dbReference type="GeneID" id="54461006"/>
<dbReference type="RefSeq" id="XP_033575649.1">
    <property type="nucleotide sequence ID" value="XM_033720113.1"/>
</dbReference>
<dbReference type="Pfam" id="PF04376">
    <property type="entry name" value="ATE_N"/>
    <property type="match status" value="1"/>
</dbReference>
<feature type="domain" description="N-end rule aminoacyl transferase C-terminal" evidence="6">
    <location>
        <begin position="172"/>
        <end position="309"/>
    </location>
</feature>
<dbReference type="EC" id="2.3.2.8" evidence="2"/>
<dbReference type="InterPro" id="IPR007471">
    <property type="entry name" value="N-end_Aminoacyl_Trfase_N"/>
</dbReference>
<proteinExistence type="inferred from homology"/>
<sequence length="436" mass="49767">MQALALDERDVSFLRPIGYQAEDCGYCKDAPSGRRTKQSRACYYALSKKLTVDDYQELVDRGWRRSGTTLYKPDVRRHCCPHYTIRLPASSFKATRDQRQAVNRWNKYVLGEDYIKEAAKKYPKTKEEKARQKNGFDLLSTIHEAESTVIKSPPEPAHKFEVTLEPDSFSKEKYLLFKNYQINVHHEKPSEVTEKGFKRFLCDSPLQRTTRRLLEGSEEQPLGSYHQCYRLDGRLIAMGVLDLLPHCVSGVYFVYHSDFEQWSFGKLSALREAALALEAGYKYYYMGYYIHDCVKMRYKGHYKPQHVLDPETYEWVPLDGEFASLLDQKSYVSLAQKKGLKKETPEAEAEKLDEDADPFPLPLPADAAAAVAAGTSLFDLKVPGLMTEEEIAETVDLDKISLQVQRRIIPMGVCTPSSSTASPLAQKKELIRVVVS</sequence>
<gene>
    <name evidence="7 9" type="ORF">BDZ99DRAFT_463584</name>
</gene>
<protein>
    <recommendedName>
        <fullName evidence="2">arginyltransferase</fullName>
        <ecNumber evidence="2">2.3.2.8</ecNumber>
    </recommendedName>
</protein>
<comment type="similarity">
    <text evidence="1">Belongs to the R-transferase family.</text>
</comment>
<dbReference type="Proteomes" id="UP000504636">
    <property type="component" value="Unplaced"/>
</dbReference>
<evidence type="ECO:0000313" key="7">
    <source>
        <dbReference type="EMBL" id="KAF2808685.1"/>
    </source>
</evidence>
<dbReference type="SUPFAM" id="SSF55729">
    <property type="entry name" value="Acyl-CoA N-acyltransferases (Nat)"/>
    <property type="match status" value="1"/>
</dbReference>
<dbReference type="PANTHER" id="PTHR21367">
    <property type="entry name" value="ARGININE-TRNA-PROTEIN TRANSFERASE 1"/>
    <property type="match status" value="1"/>
</dbReference>
<evidence type="ECO:0000259" key="5">
    <source>
        <dbReference type="Pfam" id="PF04376"/>
    </source>
</evidence>
<evidence type="ECO:0000313" key="9">
    <source>
        <dbReference type="RefSeq" id="XP_033575649.1"/>
    </source>
</evidence>
<dbReference type="AlphaFoldDB" id="A0A6A6YL33"/>
<dbReference type="InterPro" id="IPR030700">
    <property type="entry name" value="N-end_Aminoacyl_Trfase"/>
</dbReference>
<reference evidence="9" key="3">
    <citation type="submission" date="2025-04" db="UniProtKB">
        <authorList>
            <consortium name="RefSeq"/>
        </authorList>
    </citation>
    <scope>IDENTIFICATION</scope>
    <source>
        <strain evidence="9">CBS 304.34</strain>
    </source>
</reference>
<evidence type="ECO:0000313" key="8">
    <source>
        <dbReference type="Proteomes" id="UP000504636"/>
    </source>
</evidence>
<dbReference type="GO" id="GO:0005737">
    <property type="term" value="C:cytoplasm"/>
    <property type="evidence" value="ECO:0007669"/>
    <property type="project" value="TreeGrafter"/>
</dbReference>